<dbReference type="HOGENOM" id="CLU_3018400_0_0_1"/>
<dbReference type="Proteomes" id="UP000011713">
    <property type="component" value="Unassembled WGS sequence"/>
</dbReference>
<dbReference type="InParanoid" id="M4BK50"/>
<feature type="region of interest" description="Disordered" evidence="1">
    <location>
        <begin position="1"/>
        <end position="20"/>
    </location>
</feature>
<proteinExistence type="predicted"/>
<protein>
    <submittedName>
        <fullName evidence="2">Uncharacterized protein</fullName>
    </submittedName>
</protein>
<keyword evidence="3" id="KW-1185">Reference proteome</keyword>
<feature type="compositionally biased region" description="Basic and acidic residues" evidence="1">
    <location>
        <begin position="10"/>
        <end position="20"/>
    </location>
</feature>
<reference evidence="2" key="2">
    <citation type="submission" date="2015-06" db="UniProtKB">
        <authorList>
            <consortium name="EnsemblProtists"/>
        </authorList>
    </citation>
    <scope>IDENTIFICATION</scope>
    <source>
        <strain evidence="2">Emoy2</strain>
    </source>
</reference>
<accession>M4BK50</accession>
<dbReference type="VEuPathDB" id="FungiDB:HpaG806783"/>
<organism evidence="2 3">
    <name type="scientific">Hyaloperonospora arabidopsidis (strain Emoy2)</name>
    <name type="common">Downy mildew agent</name>
    <name type="synonym">Peronospora arabidopsidis</name>
    <dbReference type="NCBI Taxonomy" id="559515"/>
    <lineage>
        <taxon>Eukaryota</taxon>
        <taxon>Sar</taxon>
        <taxon>Stramenopiles</taxon>
        <taxon>Oomycota</taxon>
        <taxon>Peronosporomycetes</taxon>
        <taxon>Peronosporales</taxon>
        <taxon>Peronosporaceae</taxon>
        <taxon>Hyaloperonospora</taxon>
    </lineage>
</organism>
<sequence>MRRTNIRRRRSDDQGRDAGCHDPAVTYSVRELGIVVVLDVYALLESKPASRSRCDM</sequence>
<evidence type="ECO:0000313" key="2">
    <source>
        <dbReference type="EnsemblProtists" id="HpaP806783"/>
    </source>
</evidence>
<dbReference type="EnsemblProtists" id="HpaT806783">
    <property type="protein sequence ID" value="HpaP806783"/>
    <property type="gene ID" value="HpaG806783"/>
</dbReference>
<dbReference type="AlphaFoldDB" id="M4BK50"/>
<reference evidence="3" key="1">
    <citation type="journal article" date="2010" name="Science">
        <title>Signatures of adaptation to obligate biotrophy in the Hyaloperonospora arabidopsidis genome.</title>
        <authorList>
            <person name="Baxter L."/>
            <person name="Tripathy S."/>
            <person name="Ishaque N."/>
            <person name="Boot N."/>
            <person name="Cabral A."/>
            <person name="Kemen E."/>
            <person name="Thines M."/>
            <person name="Ah-Fong A."/>
            <person name="Anderson R."/>
            <person name="Badejoko W."/>
            <person name="Bittner-Eddy P."/>
            <person name="Boore J.L."/>
            <person name="Chibucos M.C."/>
            <person name="Coates M."/>
            <person name="Dehal P."/>
            <person name="Delehaunty K."/>
            <person name="Dong S."/>
            <person name="Downton P."/>
            <person name="Dumas B."/>
            <person name="Fabro G."/>
            <person name="Fronick C."/>
            <person name="Fuerstenberg S.I."/>
            <person name="Fulton L."/>
            <person name="Gaulin E."/>
            <person name="Govers F."/>
            <person name="Hughes L."/>
            <person name="Humphray S."/>
            <person name="Jiang R.H."/>
            <person name="Judelson H."/>
            <person name="Kamoun S."/>
            <person name="Kyung K."/>
            <person name="Meijer H."/>
            <person name="Minx P."/>
            <person name="Morris P."/>
            <person name="Nelson J."/>
            <person name="Phuntumart V."/>
            <person name="Qutob D."/>
            <person name="Rehmany A."/>
            <person name="Rougon-Cardoso A."/>
            <person name="Ryden P."/>
            <person name="Torto-Alalibo T."/>
            <person name="Studholme D."/>
            <person name="Wang Y."/>
            <person name="Win J."/>
            <person name="Wood J."/>
            <person name="Clifton S.W."/>
            <person name="Rogers J."/>
            <person name="Van den Ackerveken G."/>
            <person name="Jones J.D."/>
            <person name="McDowell J.M."/>
            <person name="Beynon J."/>
            <person name="Tyler B.M."/>
        </authorList>
    </citation>
    <scope>NUCLEOTIDE SEQUENCE [LARGE SCALE GENOMIC DNA]</scope>
    <source>
        <strain evidence="3">Emoy2</strain>
    </source>
</reference>
<evidence type="ECO:0000313" key="3">
    <source>
        <dbReference type="Proteomes" id="UP000011713"/>
    </source>
</evidence>
<dbReference type="EMBL" id="JH598343">
    <property type="status" value="NOT_ANNOTATED_CDS"/>
    <property type="molecule type" value="Genomic_DNA"/>
</dbReference>
<evidence type="ECO:0000256" key="1">
    <source>
        <dbReference type="SAM" id="MobiDB-lite"/>
    </source>
</evidence>
<name>M4BK50_HYAAE</name>